<accession>A0A4Y4E1R2</accession>
<comment type="caution">
    <text evidence="6">The sequence shown here is derived from an EMBL/GenBank/DDBJ whole genome shotgun (WGS) entry which is preliminary data.</text>
</comment>
<keyword evidence="2" id="KW-0547">Nucleotide-binding</keyword>
<name>A0A4Y4E1R2_CELCE</name>
<evidence type="ECO:0000256" key="2">
    <source>
        <dbReference type="ARBA" id="ARBA00022741"/>
    </source>
</evidence>
<proteinExistence type="predicted"/>
<gene>
    <name evidence="6" type="ORF">CCE02nite_29060</name>
</gene>
<reference evidence="6 7" key="1">
    <citation type="submission" date="2019-06" db="EMBL/GenBank/DDBJ databases">
        <title>Whole genome shotgun sequence of Cellulosimicrobium cellulans NBRC 15516.</title>
        <authorList>
            <person name="Hosoyama A."/>
            <person name="Uohara A."/>
            <person name="Ohji S."/>
            <person name="Ichikawa N."/>
        </authorList>
    </citation>
    <scope>NUCLEOTIDE SEQUENCE [LARGE SCALE GENOMIC DNA]</scope>
    <source>
        <strain evidence="6 7">NBRC 15516</strain>
    </source>
</reference>
<dbReference type="InterPro" id="IPR022286">
    <property type="entry name" value="ABC_trnsptr_F420-0_ATP-bd_pred"/>
</dbReference>
<feature type="compositionally biased region" description="Low complexity" evidence="4">
    <location>
        <begin position="1"/>
        <end position="19"/>
    </location>
</feature>
<dbReference type="Pfam" id="PF00005">
    <property type="entry name" value="ABC_tran"/>
    <property type="match status" value="1"/>
</dbReference>
<evidence type="ECO:0000256" key="1">
    <source>
        <dbReference type="ARBA" id="ARBA00022448"/>
    </source>
</evidence>
<evidence type="ECO:0000256" key="3">
    <source>
        <dbReference type="ARBA" id="ARBA00022840"/>
    </source>
</evidence>
<dbReference type="CDD" id="cd03214">
    <property type="entry name" value="ABC_Iron-Siderophores_B12_Hemin"/>
    <property type="match status" value="1"/>
</dbReference>
<dbReference type="InterPro" id="IPR003593">
    <property type="entry name" value="AAA+_ATPase"/>
</dbReference>
<dbReference type="PANTHER" id="PTHR42794:SF2">
    <property type="entry name" value="ABC TRANSPORTER ATP-BINDING PROTEIN"/>
    <property type="match status" value="1"/>
</dbReference>
<dbReference type="InterPro" id="IPR003439">
    <property type="entry name" value="ABC_transporter-like_ATP-bd"/>
</dbReference>
<dbReference type="Proteomes" id="UP000316659">
    <property type="component" value="Unassembled WGS sequence"/>
</dbReference>
<dbReference type="InterPro" id="IPR027417">
    <property type="entry name" value="P-loop_NTPase"/>
</dbReference>
<dbReference type="SMART" id="SM00382">
    <property type="entry name" value="AAA"/>
    <property type="match status" value="1"/>
</dbReference>
<feature type="region of interest" description="Disordered" evidence="4">
    <location>
        <begin position="1"/>
        <end position="40"/>
    </location>
</feature>
<organism evidence="6 7">
    <name type="scientific">Cellulosimicrobium cellulans</name>
    <name type="common">Arthrobacter luteus</name>
    <dbReference type="NCBI Taxonomy" id="1710"/>
    <lineage>
        <taxon>Bacteria</taxon>
        <taxon>Bacillati</taxon>
        <taxon>Actinomycetota</taxon>
        <taxon>Actinomycetes</taxon>
        <taxon>Micrococcales</taxon>
        <taxon>Promicromonosporaceae</taxon>
        <taxon>Cellulosimicrobium</taxon>
    </lineage>
</organism>
<keyword evidence="3 6" id="KW-0067">ATP-binding</keyword>
<feature type="domain" description="ABC transporter" evidence="5">
    <location>
        <begin position="41"/>
        <end position="281"/>
    </location>
</feature>
<dbReference type="RefSeq" id="WP_141390333.1">
    <property type="nucleotide sequence ID" value="NZ_BJNZ01000020.1"/>
</dbReference>
<dbReference type="GO" id="GO:0005524">
    <property type="term" value="F:ATP binding"/>
    <property type="evidence" value="ECO:0007669"/>
    <property type="project" value="UniProtKB-KW"/>
</dbReference>
<evidence type="ECO:0000313" key="7">
    <source>
        <dbReference type="Proteomes" id="UP000316659"/>
    </source>
</evidence>
<dbReference type="SUPFAM" id="SSF52540">
    <property type="entry name" value="P-loop containing nucleoside triphosphate hydrolases"/>
    <property type="match status" value="1"/>
</dbReference>
<dbReference type="NCBIfam" id="TIGR03873">
    <property type="entry name" value="F420-0_ABC_ATP"/>
    <property type="match status" value="1"/>
</dbReference>
<dbReference type="PANTHER" id="PTHR42794">
    <property type="entry name" value="HEMIN IMPORT ATP-BINDING PROTEIN HMUV"/>
    <property type="match status" value="1"/>
</dbReference>
<dbReference type="EMBL" id="BJNZ01000020">
    <property type="protein sequence ID" value="GED10907.1"/>
    <property type="molecule type" value="Genomic_DNA"/>
</dbReference>
<protein>
    <submittedName>
        <fullName evidence="6">ABC transporter ATP-binding protein</fullName>
    </submittedName>
</protein>
<sequence length="306" mass="31986">MSQTTRTTTHVGPTVGPGTVRDRPGDAALRNPSGEQDAAGLDAARVSWSVDGRLILDGVDCTAPAGAVSGLLGPNGSGKSTLLRVLAGVRAPSTGSDGATHARFDGADLLTMPRRQRARVLSLVEQDATTDLPLSVLDAVLLGRIPHRSLLAGDSAHDREVATAALARAGMTAFADREVATLSGGERQRVHLARALAQEPALLLLDEPTNHLDIAAQLDTMRVLRDLADDGVTVLAALHDLNLAAQTCDHVVVIADGRVVAAGDVREVLVPEVLDPVYGVRCEVLTHPGTGRPVLTFTPMEHDPGR</sequence>
<dbReference type="Gene3D" id="3.40.50.300">
    <property type="entry name" value="P-loop containing nucleotide triphosphate hydrolases"/>
    <property type="match status" value="1"/>
</dbReference>
<keyword evidence="1" id="KW-0813">Transport</keyword>
<evidence type="ECO:0000259" key="5">
    <source>
        <dbReference type="PROSITE" id="PS50893"/>
    </source>
</evidence>
<evidence type="ECO:0000313" key="6">
    <source>
        <dbReference type="EMBL" id="GED10907.1"/>
    </source>
</evidence>
<dbReference type="AlphaFoldDB" id="A0A4Y4E1R2"/>
<dbReference type="PROSITE" id="PS50893">
    <property type="entry name" value="ABC_TRANSPORTER_2"/>
    <property type="match status" value="1"/>
</dbReference>
<dbReference type="FunFam" id="3.40.50.300:FF:000134">
    <property type="entry name" value="Iron-enterobactin ABC transporter ATP-binding protein"/>
    <property type="match status" value="1"/>
</dbReference>
<evidence type="ECO:0000256" key="4">
    <source>
        <dbReference type="SAM" id="MobiDB-lite"/>
    </source>
</evidence>
<dbReference type="GO" id="GO:0016887">
    <property type="term" value="F:ATP hydrolysis activity"/>
    <property type="evidence" value="ECO:0007669"/>
    <property type="project" value="InterPro"/>
</dbReference>